<dbReference type="Gene3D" id="3.40.50.2000">
    <property type="entry name" value="Glycogen Phosphorylase B"/>
    <property type="match status" value="2"/>
</dbReference>
<dbReference type="PANTHER" id="PTHR30160:SF7">
    <property type="entry name" value="ADP-HEPTOSE--LPS HEPTOSYLTRANSFERASE 2"/>
    <property type="match status" value="1"/>
</dbReference>
<evidence type="ECO:0000313" key="3">
    <source>
        <dbReference type="EMBL" id="MTU42082.1"/>
    </source>
</evidence>
<keyword evidence="2 3" id="KW-0808">Transferase</keyword>
<dbReference type="InterPro" id="IPR051199">
    <property type="entry name" value="LPS_LOS_Heptosyltrfase"/>
</dbReference>
<dbReference type="AlphaFoldDB" id="A0A6I3S2V3"/>
<dbReference type="Proteomes" id="UP000462362">
    <property type="component" value="Unassembled WGS sequence"/>
</dbReference>
<dbReference type="InterPro" id="IPR002201">
    <property type="entry name" value="Glyco_trans_9"/>
</dbReference>
<gene>
    <name evidence="3" type="ORF">GMD42_00260</name>
</gene>
<dbReference type="GO" id="GO:0009244">
    <property type="term" value="P:lipopolysaccharide core region biosynthetic process"/>
    <property type="evidence" value="ECO:0007669"/>
    <property type="project" value="TreeGrafter"/>
</dbReference>
<name>A0A6I3S2V3_9BURK</name>
<organism evidence="3 4">
    <name type="scientific">Parasutterella excrementihominis</name>
    <dbReference type="NCBI Taxonomy" id="487175"/>
    <lineage>
        <taxon>Bacteria</taxon>
        <taxon>Pseudomonadati</taxon>
        <taxon>Pseudomonadota</taxon>
        <taxon>Betaproteobacteria</taxon>
        <taxon>Burkholderiales</taxon>
        <taxon>Sutterellaceae</taxon>
        <taxon>Parasutterella</taxon>
    </lineage>
</organism>
<evidence type="ECO:0000256" key="2">
    <source>
        <dbReference type="ARBA" id="ARBA00022679"/>
    </source>
</evidence>
<accession>A0A6I3S2V3</accession>
<sequence>MATLFVRLPNHVGDAVMTMPALNLLEAAGFKLYLIGKPFVGELFEGTNRRFDPIEGNLLDDIKRIRDLAASVKNSRGILMPNSFGSALLFKSAGIQSTGLATDGRSILLEHAIPEPPRMHEVERFWYVAYEALKAMGIKPPYTKLTKRINMKLAARNEAGARNLAAKIGLPKRYAILAPIAKGRHEGKEKYWRHFNELCKPLRDRGIEPVVFPAADEAEAAKAACPDATIYEPTSLGNFAALCEKAAIVIANDSGVSHIAAAVGAPQVTIVGVTDTDRTSPWNEKNVIVGRKGRWPEVDEVITAIDDVLKAKN</sequence>
<evidence type="ECO:0000313" key="4">
    <source>
        <dbReference type="Proteomes" id="UP000462362"/>
    </source>
</evidence>
<keyword evidence="1" id="KW-0328">Glycosyltransferase</keyword>
<dbReference type="GO" id="GO:0008713">
    <property type="term" value="F:ADP-heptose-lipopolysaccharide heptosyltransferase activity"/>
    <property type="evidence" value="ECO:0007669"/>
    <property type="project" value="TreeGrafter"/>
</dbReference>
<dbReference type="PROSITE" id="PS50983">
    <property type="entry name" value="FE_B12_PBP"/>
    <property type="match status" value="1"/>
</dbReference>
<dbReference type="PANTHER" id="PTHR30160">
    <property type="entry name" value="TETRAACYLDISACCHARIDE 4'-KINASE-RELATED"/>
    <property type="match status" value="1"/>
</dbReference>
<protein>
    <submittedName>
        <fullName evidence="3">Heptosyltransferase</fullName>
    </submittedName>
</protein>
<comment type="caution">
    <text evidence="3">The sequence shown here is derived from an EMBL/GenBank/DDBJ whole genome shotgun (WGS) entry which is preliminary data.</text>
</comment>
<dbReference type="Pfam" id="PF01075">
    <property type="entry name" value="Glyco_transf_9"/>
    <property type="match status" value="1"/>
</dbReference>
<proteinExistence type="predicted"/>
<dbReference type="RefSeq" id="WP_155165178.1">
    <property type="nucleotide sequence ID" value="NZ_DBGEHT010000001.1"/>
</dbReference>
<dbReference type="GO" id="GO:0005829">
    <property type="term" value="C:cytosol"/>
    <property type="evidence" value="ECO:0007669"/>
    <property type="project" value="TreeGrafter"/>
</dbReference>
<dbReference type="InterPro" id="IPR002491">
    <property type="entry name" value="ABC_transptr_periplasmic_BD"/>
</dbReference>
<reference evidence="3 4" key="1">
    <citation type="journal article" date="2019" name="Nat. Med.">
        <title>A library of human gut bacterial isolates paired with longitudinal multiomics data enables mechanistic microbiome research.</title>
        <authorList>
            <person name="Poyet M."/>
            <person name="Groussin M."/>
            <person name="Gibbons S.M."/>
            <person name="Avila-Pacheco J."/>
            <person name="Jiang X."/>
            <person name="Kearney S.M."/>
            <person name="Perrotta A.R."/>
            <person name="Berdy B."/>
            <person name="Zhao S."/>
            <person name="Lieberman T.D."/>
            <person name="Swanson P.K."/>
            <person name="Smith M."/>
            <person name="Roesemann S."/>
            <person name="Alexander J.E."/>
            <person name="Rich S.A."/>
            <person name="Livny J."/>
            <person name="Vlamakis H."/>
            <person name="Clish C."/>
            <person name="Bullock K."/>
            <person name="Deik A."/>
            <person name="Scott J."/>
            <person name="Pierce K.A."/>
            <person name="Xavier R.J."/>
            <person name="Alm E.J."/>
        </authorList>
    </citation>
    <scope>NUCLEOTIDE SEQUENCE [LARGE SCALE GENOMIC DNA]</scope>
    <source>
        <strain evidence="3 4">BIOML-A2</strain>
    </source>
</reference>
<dbReference type="SUPFAM" id="SSF53756">
    <property type="entry name" value="UDP-Glycosyltransferase/glycogen phosphorylase"/>
    <property type="match status" value="1"/>
</dbReference>
<dbReference type="EMBL" id="WNCL01000001">
    <property type="protein sequence ID" value="MTU42082.1"/>
    <property type="molecule type" value="Genomic_DNA"/>
</dbReference>
<evidence type="ECO:0000256" key="1">
    <source>
        <dbReference type="ARBA" id="ARBA00022676"/>
    </source>
</evidence>